<reference evidence="2" key="1">
    <citation type="journal article" date="2022" name="Mol. Ecol. Resour.">
        <title>The genomes of chicory, endive, great burdock and yacon provide insights into Asteraceae palaeo-polyploidization history and plant inulin production.</title>
        <authorList>
            <person name="Fan W."/>
            <person name="Wang S."/>
            <person name="Wang H."/>
            <person name="Wang A."/>
            <person name="Jiang F."/>
            <person name="Liu H."/>
            <person name="Zhao H."/>
            <person name="Xu D."/>
            <person name="Zhang Y."/>
        </authorList>
    </citation>
    <scope>NUCLEOTIDE SEQUENCE [LARGE SCALE GENOMIC DNA]</scope>
    <source>
        <strain evidence="2">cv. Yunnan</strain>
    </source>
</reference>
<organism evidence="1 2">
    <name type="scientific">Smallanthus sonchifolius</name>
    <dbReference type="NCBI Taxonomy" id="185202"/>
    <lineage>
        <taxon>Eukaryota</taxon>
        <taxon>Viridiplantae</taxon>
        <taxon>Streptophyta</taxon>
        <taxon>Embryophyta</taxon>
        <taxon>Tracheophyta</taxon>
        <taxon>Spermatophyta</taxon>
        <taxon>Magnoliopsida</taxon>
        <taxon>eudicotyledons</taxon>
        <taxon>Gunneridae</taxon>
        <taxon>Pentapetalae</taxon>
        <taxon>asterids</taxon>
        <taxon>campanulids</taxon>
        <taxon>Asterales</taxon>
        <taxon>Asteraceae</taxon>
        <taxon>Asteroideae</taxon>
        <taxon>Heliantheae alliance</taxon>
        <taxon>Millerieae</taxon>
        <taxon>Smallanthus</taxon>
    </lineage>
</organism>
<reference evidence="1 2" key="2">
    <citation type="journal article" date="2022" name="Mol. Ecol. Resour.">
        <title>The genomes of chicory, endive, great burdock and yacon provide insights into Asteraceae paleo-polyploidization history and plant inulin production.</title>
        <authorList>
            <person name="Fan W."/>
            <person name="Wang S."/>
            <person name="Wang H."/>
            <person name="Wang A."/>
            <person name="Jiang F."/>
            <person name="Liu H."/>
            <person name="Zhao H."/>
            <person name="Xu D."/>
            <person name="Zhang Y."/>
        </authorList>
    </citation>
    <scope>NUCLEOTIDE SEQUENCE [LARGE SCALE GENOMIC DNA]</scope>
    <source>
        <strain evidence="2">cv. Yunnan</strain>
        <tissue evidence="1">Leaves</tissue>
    </source>
</reference>
<gene>
    <name evidence="1" type="ORF">L1987_55139</name>
</gene>
<protein>
    <submittedName>
        <fullName evidence="1">Uncharacterized protein</fullName>
    </submittedName>
</protein>
<dbReference type="Proteomes" id="UP001056120">
    <property type="component" value="Linkage Group LG18"/>
</dbReference>
<sequence length="117" mass="12904">MVVTSRFVAVEFDTFWNSWDAIVGGNVSIADHVGISISSLTSVRSQIWLSNITGEGVCQAWITYDSVSNNLNVSFTGFDWNNTAVHQDGLVYSVDLRKELPEWVISTATGICSKRIT</sequence>
<evidence type="ECO:0000313" key="1">
    <source>
        <dbReference type="EMBL" id="KAI3755342.1"/>
    </source>
</evidence>
<name>A0ACB9E939_9ASTR</name>
<accession>A0ACB9E939</accession>
<evidence type="ECO:0000313" key="2">
    <source>
        <dbReference type="Proteomes" id="UP001056120"/>
    </source>
</evidence>
<comment type="caution">
    <text evidence="1">The sequence shown here is derived from an EMBL/GenBank/DDBJ whole genome shotgun (WGS) entry which is preliminary data.</text>
</comment>
<dbReference type="EMBL" id="CM042035">
    <property type="protein sequence ID" value="KAI3755342.1"/>
    <property type="molecule type" value="Genomic_DNA"/>
</dbReference>
<proteinExistence type="predicted"/>
<keyword evidence="2" id="KW-1185">Reference proteome</keyword>